<name>A0ABD2HV92_HETSC</name>
<dbReference type="CDD" id="cd17039">
    <property type="entry name" value="Ubl_ubiquitin_like"/>
    <property type="match status" value="1"/>
</dbReference>
<feature type="domain" description="Ubiquitin-like" evidence="2">
    <location>
        <begin position="2"/>
        <end position="77"/>
    </location>
</feature>
<evidence type="ECO:0000313" key="4">
    <source>
        <dbReference type="Proteomes" id="UP001620645"/>
    </source>
</evidence>
<feature type="compositionally biased region" description="Polar residues" evidence="1">
    <location>
        <begin position="89"/>
        <end position="102"/>
    </location>
</feature>
<sequence length="102" mass="11760">MFDIFIEYKQKRYQVRVEGADKVRDLKAKIGNIQEIGILPNQQQKLICQKADGKVLEDEKMIAYCKIAKNSTVFITLAEIEQQEEKPRSSNNFASPQLKNGR</sequence>
<organism evidence="3 4">
    <name type="scientific">Heterodera schachtii</name>
    <name type="common">Sugarbeet cyst nematode worm</name>
    <name type="synonym">Tylenchus schachtii</name>
    <dbReference type="NCBI Taxonomy" id="97005"/>
    <lineage>
        <taxon>Eukaryota</taxon>
        <taxon>Metazoa</taxon>
        <taxon>Ecdysozoa</taxon>
        <taxon>Nematoda</taxon>
        <taxon>Chromadorea</taxon>
        <taxon>Rhabditida</taxon>
        <taxon>Tylenchina</taxon>
        <taxon>Tylenchomorpha</taxon>
        <taxon>Tylenchoidea</taxon>
        <taxon>Heteroderidae</taxon>
        <taxon>Heteroderinae</taxon>
        <taxon>Heterodera</taxon>
    </lineage>
</organism>
<evidence type="ECO:0000256" key="1">
    <source>
        <dbReference type="SAM" id="MobiDB-lite"/>
    </source>
</evidence>
<accession>A0ABD2HV92</accession>
<keyword evidence="4" id="KW-1185">Reference proteome</keyword>
<feature type="region of interest" description="Disordered" evidence="1">
    <location>
        <begin position="82"/>
        <end position="102"/>
    </location>
</feature>
<dbReference type="InterPro" id="IPR029071">
    <property type="entry name" value="Ubiquitin-like_domsf"/>
</dbReference>
<comment type="caution">
    <text evidence="3">The sequence shown here is derived from an EMBL/GenBank/DDBJ whole genome shotgun (WGS) entry which is preliminary data.</text>
</comment>
<dbReference type="InterPro" id="IPR000626">
    <property type="entry name" value="Ubiquitin-like_dom"/>
</dbReference>
<dbReference type="Gene3D" id="3.10.20.90">
    <property type="entry name" value="Phosphatidylinositol 3-kinase Catalytic Subunit, Chain A, domain 1"/>
    <property type="match status" value="1"/>
</dbReference>
<dbReference type="EMBL" id="JBICCN010000429">
    <property type="protein sequence ID" value="KAL3069320.1"/>
    <property type="molecule type" value="Genomic_DNA"/>
</dbReference>
<proteinExistence type="predicted"/>
<reference evidence="3 4" key="1">
    <citation type="submission" date="2024-10" db="EMBL/GenBank/DDBJ databases">
        <authorList>
            <person name="Kim D."/>
        </authorList>
    </citation>
    <scope>NUCLEOTIDE SEQUENCE [LARGE SCALE GENOMIC DNA]</scope>
    <source>
        <strain evidence="3">Taebaek</strain>
    </source>
</reference>
<evidence type="ECO:0000313" key="3">
    <source>
        <dbReference type="EMBL" id="KAL3069320.1"/>
    </source>
</evidence>
<gene>
    <name evidence="3" type="ORF">niasHS_018045</name>
</gene>
<dbReference type="Pfam" id="PF00240">
    <property type="entry name" value="ubiquitin"/>
    <property type="match status" value="1"/>
</dbReference>
<dbReference type="PANTHER" id="PTHR10621">
    <property type="entry name" value="UV EXCISION REPAIR PROTEIN RAD23"/>
    <property type="match status" value="1"/>
</dbReference>
<dbReference type="SMART" id="SM00213">
    <property type="entry name" value="UBQ"/>
    <property type="match status" value="1"/>
</dbReference>
<dbReference type="Proteomes" id="UP001620645">
    <property type="component" value="Unassembled WGS sequence"/>
</dbReference>
<dbReference type="PROSITE" id="PS50053">
    <property type="entry name" value="UBIQUITIN_2"/>
    <property type="match status" value="1"/>
</dbReference>
<evidence type="ECO:0000259" key="2">
    <source>
        <dbReference type="PROSITE" id="PS50053"/>
    </source>
</evidence>
<protein>
    <recommendedName>
        <fullName evidence="2">Ubiquitin-like domain-containing protein</fullName>
    </recommendedName>
</protein>
<dbReference type="AlphaFoldDB" id="A0ABD2HV92"/>
<dbReference type="SUPFAM" id="SSF54236">
    <property type="entry name" value="Ubiquitin-like"/>
    <property type="match status" value="1"/>
</dbReference>
<dbReference type="PANTHER" id="PTHR10621:SF61">
    <property type="entry name" value="UBIQUITIN FAMILY PROTEIN"/>
    <property type="match status" value="1"/>
</dbReference>